<accession>A0A6B7ZEJ1</accession>
<evidence type="ECO:0000313" key="1">
    <source>
        <dbReference type="EMBL" id="QGH71876.1"/>
    </source>
</evidence>
<gene>
    <name evidence="1" type="ORF">N1M2_13</name>
</gene>
<keyword evidence="2" id="KW-1185">Reference proteome</keyword>
<name>A0A6B7ZEJ1_9CAUD</name>
<evidence type="ECO:0000313" key="2">
    <source>
        <dbReference type="Proteomes" id="UP000464669"/>
    </source>
</evidence>
<organism evidence="1 2">
    <name type="scientific">Klebsiella phage N1M2</name>
    <dbReference type="NCBI Taxonomy" id="2664939"/>
    <lineage>
        <taxon>Viruses</taxon>
        <taxon>Duplodnaviria</taxon>
        <taxon>Heunggongvirae</taxon>
        <taxon>Uroviricota</taxon>
        <taxon>Caudoviricetes</taxon>
        <taxon>Chimalliviridae</taxon>
        <taxon>Nimduovirus</taxon>
        <taxon>Nimduovirus N1M2</taxon>
    </lineage>
</organism>
<dbReference type="Proteomes" id="UP000464669">
    <property type="component" value="Segment"/>
</dbReference>
<proteinExistence type="predicted"/>
<sequence length="89" mass="10596">MLEAFKSNQPVVEELEVETILGKMRFKTRPTSPDHVTIIYLNGHRLYKVMVDCRQSRDRIEFAQYIEEKLSRESFDRQCDKVLSYPITK</sequence>
<protein>
    <submittedName>
        <fullName evidence="1">Uncharacterized protein</fullName>
    </submittedName>
</protein>
<dbReference type="EMBL" id="MN642089">
    <property type="protein sequence ID" value="QGH71876.1"/>
    <property type="molecule type" value="Genomic_DNA"/>
</dbReference>
<reference evidence="1 2" key="1">
    <citation type="submission" date="2019-11" db="EMBL/GenBank/DDBJ databases">
        <authorList>
            <person name="Lewis R."/>
            <person name="Clooney A.G."/>
            <person name="Stockdale S.R."/>
            <person name="Buttimer C."/>
            <person name="Draper L.A."/>
            <person name="Ross R.P."/>
            <person name="Hill C."/>
        </authorList>
    </citation>
    <scope>NUCLEOTIDE SEQUENCE [LARGE SCALE GENOMIC DNA]</scope>
</reference>